<reference evidence="5" key="1">
    <citation type="journal article" date="2017" name="Nature">
        <title>The genome of Chenopodium quinoa.</title>
        <authorList>
            <person name="Jarvis D.E."/>
            <person name="Ho Y.S."/>
            <person name="Lightfoot D.J."/>
            <person name="Schmoeckel S.M."/>
            <person name="Li B."/>
            <person name="Borm T.J.A."/>
            <person name="Ohyanagi H."/>
            <person name="Mineta K."/>
            <person name="Michell C.T."/>
            <person name="Saber N."/>
            <person name="Kharbatia N.M."/>
            <person name="Rupper R.R."/>
            <person name="Sharp A.R."/>
            <person name="Dally N."/>
            <person name="Boughton B.A."/>
            <person name="Woo Y.H."/>
            <person name="Gao G."/>
            <person name="Schijlen E.G.W.M."/>
            <person name="Guo X."/>
            <person name="Momin A.A."/>
            <person name="Negrao S."/>
            <person name="Al-Babili S."/>
            <person name="Gehring C."/>
            <person name="Roessner U."/>
            <person name="Jung C."/>
            <person name="Murphy K."/>
            <person name="Arold S.T."/>
            <person name="Gojobori T."/>
            <person name="van der Linden C.G."/>
            <person name="van Loo E.N."/>
            <person name="Jellen E.N."/>
            <person name="Maughan P.J."/>
            <person name="Tester M."/>
        </authorList>
    </citation>
    <scope>NUCLEOTIDE SEQUENCE [LARGE SCALE GENOMIC DNA]</scope>
    <source>
        <strain evidence="5">cv. PI 614886</strain>
    </source>
</reference>
<dbReference type="Pfam" id="PF00612">
    <property type="entry name" value="IQ"/>
    <property type="match status" value="1"/>
</dbReference>
<evidence type="ECO:0000259" key="4">
    <source>
        <dbReference type="Pfam" id="PF13178"/>
    </source>
</evidence>
<evidence type="ECO:0000256" key="2">
    <source>
        <dbReference type="ARBA" id="ARBA00024341"/>
    </source>
</evidence>
<name>A0A803MAK0_CHEQI</name>
<evidence type="ECO:0000313" key="6">
    <source>
        <dbReference type="Proteomes" id="UP000596660"/>
    </source>
</evidence>
<sequence length="374" mass="43230">MAKKNWWFNLLKNLISCESKPKAKKGKQKRWGWIFDRLRFKQLPATSTTLQEKSLSEARDEQRKIAMNVARATAAAAEAAVAAAQAAAEVVRLTSVSRHSSLRQHEREVQYLAAIKIQSSFRGYLARKALRALKGVVRIQAIARGRAVRRRVSTKLQHLKCLQCENQRQWTDSLFSKEEIESIYLHKQEAVFRRERMKQYSFSHRERKCSQILEETLPLRNNEGKTCLRKQWTEEEIRDKGYSKGAILELHPNTRSWDLGTNLRIKSRATNLPKQDFTEEVSSPYSHPRRSFSHTRLKQGIDDFQLSNSTMFPTYMAVTESAKAKMRSLSTPRQRIGYLDTCFEQYGSPCKSRLHSSWSYYNGESSAIGRTNCS</sequence>
<dbReference type="Gene3D" id="1.20.5.190">
    <property type="match status" value="1"/>
</dbReference>
<dbReference type="CDD" id="cd23767">
    <property type="entry name" value="IQCD"/>
    <property type="match status" value="1"/>
</dbReference>
<dbReference type="Gramene" id="AUR62026117-RA">
    <property type="protein sequence ID" value="AUR62026117-RA:cds"/>
    <property type="gene ID" value="AUR62026117"/>
</dbReference>
<comment type="similarity">
    <text evidence="2">Belongs to the IQD family.</text>
</comment>
<dbReference type="PROSITE" id="PS50096">
    <property type="entry name" value="IQ"/>
    <property type="match status" value="2"/>
</dbReference>
<dbReference type="InterPro" id="IPR025064">
    <property type="entry name" value="DUF4005"/>
</dbReference>
<dbReference type="AlphaFoldDB" id="A0A803MAK0"/>
<dbReference type="PANTHER" id="PTHR32295">
    <property type="entry name" value="IQ-DOMAIN 5-RELATED"/>
    <property type="match status" value="1"/>
</dbReference>
<dbReference type="PANTHER" id="PTHR32295:SF212">
    <property type="entry name" value="CALMODULIN BINDING PROTEIN-RELATED"/>
    <property type="match status" value="1"/>
</dbReference>
<keyword evidence="6" id="KW-1185">Reference proteome</keyword>
<dbReference type="OMA" id="PKPRVYH"/>
<dbReference type="InterPro" id="IPR000048">
    <property type="entry name" value="IQ_motif_EF-hand-BS"/>
</dbReference>
<comment type="subunit">
    <text evidence="3">Binds to multiple calmodulin (CaM) in the presence of Ca(2+) and CaM-like proteins.</text>
</comment>
<proteinExistence type="inferred from homology"/>
<protein>
    <recommendedName>
        <fullName evidence="4">DUF4005 domain-containing protein</fullName>
    </recommendedName>
</protein>
<accession>A0A803MAK0</accession>
<evidence type="ECO:0000313" key="5">
    <source>
        <dbReference type="EnsemblPlants" id="AUR62026117-RA:cds"/>
    </source>
</evidence>
<dbReference type="EnsemblPlants" id="AUR62026117-RA">
    <property type="protein sequence ID" value="AUR62026117-RA:cds"/>
    <property type="gene ID" value="AUR62026117"/>
</dbReference>
<keyword evidence="1" id="KW-0112">Calmodulin-binding</keyword>
<evidence type="ECO:0000256" key="1">
    <source>
        <dbReference type="ARBA" id="ARBA00022860"/>
    </source>
</evidence>
<evidence type="ECO:0000256" key="3">
    <source>
        <dbReference type="ARBA" id="ARBA00024378"/>
    </source>
</evidence>
<dbReference type="Pfam" id="PF13178">
    <property type="entry name" value="DUF4005"/>
    <property type="match status" value="1"/>
</dbReference>
<organism evidence="5 6">
    <name type="scientific">Chenopodium quinoa</name>
    <name type="common">Quinoa</name>
    <dbReference type="NCBI Taxonomy" id="63459"/>
    <lineage>
        <taxon>Eukaryota</taxon>
        <taxon>Viridiplantae</taxon>
        <taxon>Streptophyta</taxon>
        <taxon>Embryophyta</taxon>
        <taxon>Tracheophyta</taxon>
        <taxon>Spermatophyta</taxon>
        <taxon>Magnoliopsida</taxon>
        <taxon>eudicotyledons</taxon>
        <taxon>Gunneridae</taxon>
        <taxon>Pentapetalae</taxon>
        <taxon>Caryophyllales</taxon>
        <taxon>Chenopodiaceae</taxon>
        <taxon>Chenopodioideae</taxon>
        <taxon>Atripliceae</taxon>
        <taxon>Chenopodium</taxon>
    </lineage>
</organism>
<reference evidence="5" key="2">
    <citation type="submission" date="2021-03" db="UniProtKB">
        <authorList>
            <consortium name="EnsemblPlants"/>
        </authorList>
    </citation>
    <scope>IDENTIFICATION</scope>
</reference>
<feature type="domain" description="DUF4005" evidence="4">
    <location>
        <begin position="306"/>
        <end position="339"/>
    </location>
</feature>
<dbReference type="GO" id="GO:0005516">
    <property type="term" value="F:calmodulin binding"/>
    <property type="evidence" value="ECO:0007669"/>
    <property type="project" value="UniProtKB-KW"/>
</dbReference>
<dbReference type="Proteomes" id="UP000596660">
    <property type="component" value="Unplaced"/>
</dbReference>